<protein>
    <submittedName>
        <fullName evidence="1">Uncharacterized protein</fullName>
    </submittedName>
</protein>
<name>A0A829X8R8_GLUOY</name>
<comment type="caution">
    <text evidence="1">The sequence shown here is derived from an EMBL/GenBank/DDBJ whole genome shotgun (WGS) entry which is preliminary data.</text>
</comment>
<dbReference type="Proteomes" id="UP000484858">
    <property type="component" value="Unassembled WGS sequence"/>
</dbReference>
<proteinExistence type="predicted"/>
<dbReference type="RefSeq" id="WP_172493299.1">
    <property type="nucleotide sequence ID" value="NZ_BARJ01000012.1"/>
</dbReference>
<gene>
    <name evidence="1" type="ORF">NBRC3293_2346</name>
</gene>
<reference evidence="1 2" key="1">
    <citation type="submission" date="2013-04" db="EMBL/GenBank/DDBJ databases">
        <title>Gluconobacter oxydans NBRC 3293 whole genome sequence.</title>
        <authorList>
            <person name="Matsutani M."/>
            <person name="Yakushi T."/>
            <person name="Matsushita K."/>
        </authorList>
    </citation>
    <scope>NUCLEOTIDE SEQUENCE [LARGE SCALE GENOMIC DNA]</scope>
    <source>
        <strain evidence="1 2">NBRC 3293</strain>
    </source>
</reference>
<dbReference type="AlphaFoldDB" id="A0A829X8R8"/>
<evidence type="ECO:0000313" key="2">
    <source>
        <dbReference type="Proteomes" id="UP000484858"/>
    </source>
</evidence>
<dbReference type="EMBL" id="BARJ01000012">
    <property type="protein sequence ID" value="GEM17849.1"/>
    <property type="molecule type" value="Genomic_DNA"/>
</dbReference>
<sequence length="63" mass="6449">MGSDARYIVYRTVADGAEGVGYVVNALVWDGTGTPPLIPAGTALVQDAAQAYQIGSTYTAPTS</sequence>
<accession>A0A829X8R8</accession>
<organism evidence="1 2">
    <name type="scientific">Gluconobacter oxydans NBRC 3293</name>
    <dbReference type="NCBI Taxonomy" id="1315969"/>
    <lineage>
        <taxon>Bacteria</taxon>
        <taxon>Pseudomonadati</taxon>
        <taxon>Pseudomonadota</taxon>
        <taxon>Alphaproteobacteria</taxon>
        <taxon>Acetobacterales</taxon>
        <taxon>Acetobacteraceae</taxon>
        <taxon>Gluconobacter</taxon>
    </lineage>
</organism>
<evidence type="ECO:0000313" key="1">
    <source>
        <dbReference type="EMBL" id="GEM17849.1"/>
    </source>
</evidence>